<gene>
    <name evidence="2" type="ORF">CM83_75872</name>
</gene>
<feature type="compositionally biased region" description="Polar residues" evidence="1">
    <location>
        <begin position="434"/>
        <end position="452"/>
    </location>
</feature>
<evidence type="ECO:0000256" key="1">
    <source>
        <dbReference type="SAM" id="MobiDB-lite"/>
    </source>
</evidence>
<reference evidence="2" key="1">
    <citation type="journal article" date="2014" name="PLoS ONE">
        <title>Transcriptome-Based Identification of ABC Transporters in the Western Tarnished Plant Bug Lygus hesperus.</title>
        <authorList>
            <person name="Hull J.J."/>
            <person name="Chaney K."/>
            <person name="Geib S.M."/>
            <person name="Fabrick J.A."/>
            <person name="Brent C.S."/>
            <person name="Walsh D."/>
            <person name="Lavine L.C."/>
        </authorList>
    </citation>
    <scope>NUCLEOTIDE SEQUENCE</scope>
</reference>
<protein>
    <submittedName>
        <fullName evidence="2">Uncharacterized protein</fullName>
    </submittedName>
</protein>
<dbReference type="PANTHER" id="PTHR34239">
    <property type="entry name" value="APPLE DOMAIN-CONTAINING PROTEIN"/>
    <property type="match status" value="1"/>
</dbReference>
<dbReference type="EMBL" id="GBHO01036269">
    <property type="protein sequence ID" value="JAG07335.1"/>
    <property type="molecule type" value="Transcribed_RNA"/>
</dbReference>
<feature type="region of interest" description="Disordered" evidence="1">
    <location>
        <begin position="134"/>
        <end position="192"/>
    </location>
</feature>
<organism evidence="2">
    <name type="scientific">Lygus hesperus</name>
    <name type="common">Western plant bug</name>
    <dbReference type="NCBI Taxonomy" id="30085"/>
    <lineage>
        <taxon>Eukaryota</taxon>
        <taxon>Metazoa</taxon>
        <taxon>Ecdysozoa</taxon>
        <taxon>Arthropoda</taxon>
        <taxon>Hexapoda</taxon>
        <taxon>Insecta</taxon>
        <taxon>Pterygota</taxon>
        <taxon>Neoptera</taxon>
        <taxon>Paraneoptera</taxon>
        <taxon>Hemiptera</taxon>
        <taxon>Heteroptera</taxon>
        <taxon>Panheteroptera</taxon>
        <taxon>Cimicomorpha</taxon>
        <taxon>Miridae</taxon>
        <taxon>Mirini</taxon>
        <taxon>Lygus</taxon>
    </lineage>
</organism>
<name>A0A0A9WR57_LYGHE</name>
<reference evidence="2" key="2">
    <citation type="submission" date="2014-07" db="EMBL/GenBank/DDBJ databases">
        <authorList>
            <person name="Hull J."/>
        </authorList>
    </citation>
    <scope>NUCLEOTIDE SEQUENCE</scope>
</reference>
<dbReference type="AlphaFoldDB" id="A0A0A9WR57"/>
<sequence length="452" mass="50731">MDNQRRRSRSTSLSPERFFDLYQRFRRANSRPSNTHGDSRRNRSRSPFLLSRRYNSYSSASDDADSVTGELSCDRYDRFKGDRCAPVAQAEYSESQVDRPLNRSCDDENNHIVAKNRDKRFRFDQSCTDRCTPVVQTGPSGSGSQLMNLSQDLSQPRSVDVDNRESAQPITGSRASPPFTGFSTPDKPTTIHPDLLLPETVRAVIGTNPSFLEPTGFNLHGSVVDRWGIWLQQGISHEDFVALRESYPLPRNLSLLSPPDLNPELIGALNQSQRNKDATQVGFQRQVATALSAVGSALNLIMGNETLAPVLQPVWDVGKALTTLQFDINRTRRRLICDVLDGSVRKATVGIPSTTWLFGDDFRNRVKEVQGLNSTSKGLLPINVRKGPPSSTRPQQAPPTTVPSGNLNYSRPGPQKRGGRAQTAKPRQQQQQQWKSYRYNNNRQFQNSRHHK</sequence>
<proteinExistence type="predicted"/>
<feature type="region of interest" description="Disordered" evidence="1">
    <location>
        <begin position="24"/>
        <end position="50"/>
    </location>
</feature>
<dbReference type="PANTHER" id="PTHR34239:SF2">
    <property type="entry name" value="TRANSPOSABLE ELEMENT P TRANSPOSASE_THAP9 CONSERVED DOMAIN-CONTAINING PROTEIN"/>
    <property type="match status" value="1"/>
</dbReference>
<accession>A0A0A9WR57</accession>
<feature type="compositionally biased region" description="Polar residues" evidence="1">
    <location>
        <begin position="134"/>
        <end position="157"/>
    </location>
</feature>
<feature type="region of interest" description="Disordered" evidence="1">
    <location>
        <begin position="377"/>
        <end position="452"/>
    </location>
</feature>
<evidence type="ECO:0000313" key="2">
    <source>
        <dbReference type="EMBL" id="JAG07335.1"/>
    </source>
</evidence>